<feature type="transmembrane region" description="Helical" evidence="6">
    <location>
        <begin position="107"/>
        <end position="127"/>
    </location>
</feature>
<feature type="transmembrane region" description="Helical" evidence="6">
    <location>
        <begin position="404"/>
        <end position="426"/>
    </location>
</feature>
<keyword evidence="3 6" id="KW-0812">Transmembrane</keyword>
<dbReference type="SUPFAM" id="SSF103473">
    <property type="entry name" value="MFS general substrate transporter"/>
    <property type="match status" value="1"/>
</dbReference>
<dbReference type="InterPro" id="IPR036259">
    <property type="entry name" value="MFS_trans_sf"/>
</dbReference>
<evidence type="ECO:0000256" key="3">
    <source>
        <dbReference type="ARBA" id="ARBA00022692"/>
    </source>
</evidence>
<dbReference type="PROSITE" id="PS50850">
    <property type="entry name" value="MFS"/>
    <property type="match status" value="1"/>
</dbReference>
<sequence>MPDAATPSAPTASTIGVLALCGGGIAVSLSQTMVIPVQSALPRLLSTSPADAAWVITVTLLCGAVAMPVAGRLADLWGKWPVLVGCLGLLAVGSVVCGVAETLAPMLVGRGLQGAAMGFIPVGIALLREVSAPGAGATAVAAMSASLGVGSAIGLPLGAWIVDTGQWHGLFWVTAAIAAVAVVVVALVVPRVPPRAVGRLDLSGALLLAVGLVVFLLGVTRAASWGWLSLRTGVVVAVGVALLVLWGLHQLHRLDPLIDLRASARRPVALANVAAVVIGFGLLTQAIVMPQLLQVPESAGHGLGTSMLAAGLWMAPGGLTMLVVAPLSSALITRVGPRDALVAGALVLAAGYGLVLLLADHAWQVALASCVTSAGVAVAYAAMPTLIMDAVTEDRTASAVGFNALMRCIGTTSAAAVMGTILASWTTAGPAGSAVPTAAAFTTCFAIGGAAALLAAGVAACAPGRKAATPATSAAPAVRQVPAAQRA</sequence>
<evidence type="ECO:0000256" key="6">
    <source>
        <dbReference type="SAM" id="Phobius"/>
    </source>
</evidence>
<feature type="transmembrane region" description="Helical" evidence="6">
    <location>
        <begin position="365"/>
        <end position="383"/>
    </location>
</feature>
<comment type="subcellular location">
    <subcellularLocation>
        <location evidence="1">Cell membrane</location>
        <topology evidence="1">Multi-pass membrane protein</topology>
    </subcellularLocation>
</comment>
<dbReference type="Proteomes" id="UP001268542">
    <property type="component" value="Unassembled WGS sequence"/>
</dbReference>
<dbReference type="PANTHER" id="PTHR42718">
    <property type="entry name" value="MAJOR FACILITATOR SUPERFAMILY MULTIDRUG TRANSPORTER MFSC"/>
    <property type="match status" value="1"/>
</dbReference>
<reference evidence="8 9" key="1">
    <citation type="submission" date="2023-08" db="EMBL/GenBank/DDBJ databases">
        <title>Nocardioides seae sp. nov., a bacterium isolated from a soil.</title>
        <authorList>
            <person name="Wang X."/>
        </authorList>
    </citation>
    <scope>NUCLEOTIDE SEQUENCE [LARGE SCALE GENOMIC DNA]</scope>
    <source>
        <strain evidence="8 9">YZH12</strain>
    </source>
</reference>
<dbReference type="InterPro" id="IPR020846">
    <property type="entry name" value="MFS_dom"/>
</dbReference>
<accession>A0ABU3PSH8</accession>
<feature type="transmembrane region" description="Helical" evidence="6">
    <location>
        <begin position="438"/>
        <end position="462"/>
    </location>
</feature>
<evidence type="ECO:0000313" key="8">
    <source>
        <dbReference type="EMBL" id="MDT9592178.1"/>
    </source>
</evidence>
<evidence type="ECO:0000256" key="4">
    <source>
        <dbReference type="ARBA" id="ARBA00022989"/>
    </source>
</evidence>
<evidence type="ECO:0000256" key="5">
    <source>
        <dbReference type="ARBA" id="ARBA00023136"/>
    </source>
</evidence>
<gene>
    <name evidence="8" type="ORF">RDV89_03820</name>
</gene>
<evidence type="ECO:0000256" key="1">
    <source>
        <dbReference type="ARBA" id="ARBA00004651"/>
    </source>
</evidence>
<keyword evidence="2" id="KW-0813">Transport</keyword>
<feature type="transmembrane region" description="Helical" evidence="6">
    <location>
        <begin position="167"/>
        <end position="188"/>
    </location>
</feature>
<proteinExistence type="predicted"/>
<dbReference type="Gene3D" id="1.20.1250.20">
    <property type="entry name" value="MFS general substrate transporter like domains"/>
    <property type="match status" value="1"/>
</dbReference>
<dbReference type="RefSeq" id="WP_315731428.1">
    <property type="nucleotide sequence ID" value="NZ_JAVYII010000001.1"/>
</dbReference>
<dbReference type="InterPro" id="IPR011701">
    <property type="entry name" value="MFS"/>
</dbReference>
<organism evidence="8 9">
    <name type="scientific">Nocardioides imazamoxiresistens</name>
    <dbReference type="NCBI Taxonomy" id="3231893"/>
    <lineage>
        <taxon>Bacteria</taxon>
        <taxon>Bacillati</taxon>
        <taxon>Actinomycetota</taxon>
        <taxon>Actinomycetes</taxon>
        <taxon>Propionibacteriales</taxon>
        <taxon>Nocardioidaceae</taxon>
        <taxon>Nocardioides</taxon>
    </lineage>
</organism>
<dbReference type="Gene3D" id="1.20.1720.10">
    <property type="entry name" value="Multidrug resistance protein D"/>
    <property type="match status" value="1"/>
</dbReference>
<protein>
    <submittedName>
        <fullName evidence="8">MFS transporter</fullName>
    </submittedName>
</protein>
<dbReference type="EMBL" id="JAVYII010000001">
    <property type="protein sequence ID" value="MDT9592178.1"/>
    <property type="molecule type" value="Genomic_DNA"/>
</dbReference>
<dbReference type="Pfam" id="PF07690">
    <property type="entry name" value="MFS_1"/>
    <property type="match status" value="2"/>
</dbReference>
<feature type="transmembrane region" description="Helical" evidence="6">
    <location>
        <begin position="200"/>
        <end position="219"/>
    </location>
</feature>
<feature type="domain" description="Major facilitator superfamily (MFS) profile" evidence="7">
    <location>
        <begin position="16"/>
        <end position="467"/>
    </location>
</feature>
<feature type="transmembrane region" description="Helical" evidence="6">
    <location>
        <begin position="82"/>
        <end position="101"/>
    </location>
</feature>
<feature type="transmembrane region" description="Helical" evidence="6">
    <location>
        <begin position="225"/>
        <end position="248"/>
    </location>
</feature>
<feature type="transmembrane region" description="Helical" evidence="6">
    <location>
        <begin position="12"/>
        <end position="32"/>
    </location>
</feature>
<comment type="caution">
    <text evidence="8">The sequence shown here is derived from an EMBL/GenBank/DDBJ whole genome shotgun (WGS) entry which is preliminary data.</text>
</comment>
<name>A0ABU3PSH8_9ACTN</name>
<dbReference type="PANTHER" id="PTHR42718:SF9">
    <property type="entry name" value="MAJOR FACILITATOR SUPERFAMILY MULTIDRUG TRANSPORTER MFSC"/>
    <property type="match status" value="1"/>
</dbReference>
<evidence type="ECO:0000259" key="7">
    <source>
        <dbReference type="PROSITE" id="PS50850"/>
    </source>
</evidence>
<feature type="transmembrane region" description="Helical" evidence="6">
    <location>
        <begin position="308"/>
        <end position="328"/>
    </location>
</feature>
<evidence type="ECO:0000256" key="2">
    <source>
        <dbReference type="ARBA" id="ARBA00022448"/>
    </source>
</evidence>
<feature type="transmembrane region" description="Helical" evidence="6">
    <location>
        <begin position="340"/>
        <end position="359"/>
    </location>
</feature>
<keyword evidence="9" id="KW-1185">Reference proteome</keyword>
<feature type="transmembrane region" description="Helical" evidence="6">
    <location>
        <begin position="139"/>
        <end position="161"/>
    </location>
</feature>
<keyword evidence="5 6" id="KW-0472">Membrane</keyword>
<evidence type="ECO:0000313" key="9">
    <source>
        <dbReference type="Proteomes" id="UP001268542"/>
    </source>
</evidence>
<keyword evidence="4 6" id="KW-1133">Transmembrane helix</keyword>
<feature type="transmembrane region" description="Helical" evidence="6">
    <location>
        <begin position="52"/>
        <end position="70"/>
    </location>
</feature>
<feature type="transmembrane region" description="Helical" evidence="6">
    <location>
        <begin position="269"/>
        <end position="288"/>
    </location>
</feature>